<dbReference type="InterPro" id="IPR050491">
    <property type="entry name" value="AmpC-like"/>
</dbReference>
<dbReference type="InterPro" id="IPR012338">
    <property type="entry name" value="Beta-lactam/transpept-like"/>
</dbReference>
<feature type="compositionally biased region" description="Basic and acidic residues" evidence="2">
    <location>
        <begin position="203"/>
        <end position="214"/>
    </location>
</feature>
<dbReference type="SUPFAM" id="SSF56601">
    <property type="entry name" value="beta-lactamase/transpeptidase-like"/>
    <property type="match status" value="1"/>
</dbReference>
<comment type="similarity">
    <text evidence="1">Belongs to the peptidase S12 family.</text>
</comment>
<reference evidence="4" key="1">
    <citation type="submission" date="2023-03" db="EMBL/GenBank/DDBJ databases">
        <title>Massive genome expansion in bonnet fungi (Mycena s.s.) driven by repeated elements and novel gene families across ecological guilds.</title>
        <authorList>
            <consortium name="Lawrence Berkeley National Laboratory"/>
            <person name="Harder C.B."/>
            <person name="Miyauchi S."/>
            <person name="Viragh M."/>
            <person name="Kuo A."/>
            <person name="Thoen E."/>
            <person name="Andreopoulos B."/>
            <person name="Lu D."/>
            <person name="Skrede I."/>
            <person name="Drula E."/>
            <person name="Henrissat B."/>
            <person name="Morin E."/>
            <person name="Kohler A."/>
            <person name="Barry K."/>
            <person name="LaButti K."/>
            <person name="Morin E."/>
            <person name="Salamov A."/>
            <person name="Lipzen A."/>
            <person name="Mereny Z."/>
            <person name="Hegedus B."/>
            <person name="Baldrian P."/>
            <person name="Stursova M."/>
            <person name="Weitz H."/>
            <person name="Taylor A."/>
            <person name="Grigoriev I.V."/>
            <person name="Nagy L.G."/>
            <person name="Martin F."/>
            <person name="Kauserud H."/>
        </authorList>
    </citation>
    <scope>NUCLEOTIDE SEQUENCE</scope>
    <source>
        <strain evidence="4">CBHHK182m</strain>
    </source>
</reference>
<name>A0AAD7JRM8_9AGAR</name>
<dbReference type="Proteomes" id="UP001215598">
    <property type="component" value="Unassembled WGS sequence"/>
</dbReference>
<sequence>MYITGAYVVSKYSGSSYRDFVEERIFRPLGMKSSTLYPDRAFETGKLTQSFTPSRRRIPFFMPEETADLIAGAGGVMSTAEDMTLWVKLLLNAGVDAPTNATIIPRTTFDLATSGLSITAAQGDESRSIMGYGLGWLRLSSYGHEVVIHNGGAAGVSTFVVLYPRDGFGIVLLANTQDLPTIGLALNGCPRPRSSRSGLRIPRRNDAKASDRSRFSCTIGTASRPRRHLLERRLRQSHTL</sequence>
<protein>
    <submittedName>
        <fullName evidence="4">Beta-lactamase/transpeptidase-like protein</fullName>
    </submittedName>
</protein>
<proteinExistence type="inferred from homology"/>
<dbReference type="AlphaFoldDB" id="A0AAD7JRM8"/>
<evidence type="ECO:0000259" key="3">
    <source>
        <dbReference type="Pfam" id="PF00144"/>
    </source>
</evidence>
<evidence type="ECO:0000313" key="4">
    <source>
        <dbReference type="EMBL" id="KAJ7770537.1"/>
    </source>
</evidence>
<feature type="domain" description="Beta-lactamase-related" evidence="3">
    <location>
        <begin position="6"/>
        <end position="179"/>
    </location>
</feature>
<dbReference type="Gene3D" id="3.40.710.10">
    <property type="entry name" value="DD-peptidase/beta-lactamase superfamily"/>
    <property type="match status" value="1"/>
</dbReference>
<dbReference type="PANTHER" id="PTHR46825:SF15">
    <property type="entry name" value="BETA-LACTAMASE-RELATED DOMAIN-CONTAINING PROTEIN"/>
    <property type="match status" value="1"/>
</dbReference>
<organism evidence="4 5">
    <name type="scientific">Mycena metata</name>
    <dbReference type="NCBI Taxonomy" id="1033252"/>
    <lineage>
        <taxon>Eukaryota</taxon>
        <taxon>Fungi</taxon>
        <taxon>Dikarya</taxon>
        <taxon>Basidiomycota</taxon>
        <taxon>Agaricomycotina</taxon>
        <taxon>Agaricomycetes</taxon>
        <taxon>Agaricomycetidae</taxon>
        <taxon>Agaricales</taxon>
        <taxon>Marasmiineae</taxon>
        <taxon>Mycenaceae</taxon>
        <taxon>Mycena</taxon>
    </lineage>
</organism>
<dbReference type="EMBL" id="JARKIB010000016">
    <property type="protein sequence ID" value="KAJ7770537.1"/>
    <property type="molecule type" value="Genomic_DNA"/>
</dbReference>
<dbReference type="PANTHER" id="PTHR46825">
    <property type="entry name" value="D-ALANYL-D-ALANINE-CARBOXYPEPTIDASE/ENDOPEPTIDASE AMPH"/>
    <property type="match status" value="1"/>
</dbReference>
<feature type="region of interest" description="Disordered" evidence="2">
    <location>
        <begin position="191"/>
        <end position="214"/>
    </location>
</feature>
<comment type="caution">
    <text evidence="4">The sequence shown here is derived from an EMBL/GenBank/DDBJ whole genome shotgun (WGS) entry which is preliminary data.</text>
</comment>
<evidence type="ECO:0000256" key="2">
    <source>
        <dbReference type="SAM" id="MobiDB-lite"/>
    </source>
</evidence>
<dbReference type="Pfam" id="PF00144">
    <property type="entry name" value="Beta-lactamase"/>
    <property type="match status" value="1"/>
</dbReference>
<evidence type="ECO:0000313" key="5">
    <source>
        <dbReference type="Proteomes" id="UP001215598"/>
    </source>
</evidence>
<dbReference type="InterPro" id="IPR001466">
    <property type="entry name" value="Beta-lactam-related"/>
</dbReference>
<keyword evidence="5" id="KW-1185">Reference proteome</keyword>
<gene>
    <name evidence="4" type="ORF">B0H16DRAFT_215035</name>
</gene>
<accession>A0AAD7JRM8</accession>
<evidence type="ECO:0000256" key="1">
    <source>
        <dbReference type="ARBA" id="ARBA00038215"/>
    </source>
</evidence>